<dbReference type="InterPro" id="IPR043128">
    <property type="entry name" value="Rev_trsase/Diguanyl_cyclase"/>
</dbReference>
<protein>
    <recommendedName>
        <fullName evidence="1">Reverse transcriptase domain-containing protein</fullName>
    </recommendedName>
</protein>
<gene>
    <name evidence="2" type="ORF">Scep_019535</name>
</gene>
<comment type="caution">
    <text evidence="2">The sequence shown here is derived from an EMBL/GenBank/DDBJ whole genome shotgun (WGS) entry which is preliminary data.</text>
</comment>
<dbReference type="InterPro" id="IPR051320">
    <property type="entry name" value="Viral_Replic_Matur_Polypro"/>
</dbReference>
<name>A0AAP0NPX0_9MAGN</name>
<evidence type="ECO:0000313" key="3">
    <source>
        <dbReference type="Proteomes" id="UP001419268"/>
    </source>
</evidence>
<dbReference type="Pfam" id="PF00078">
    <property type="entry name" value="RVT_1"/>
    <property type="match status" value="1"/>
</dbReference>
<dbReference type="Gene3D" id="3.30.70.270">
    <property type="match status" value="2"/>
</dbReference>
<proteinExistence type="predicted"/>
<feature type="domain" description="Reverse transcriptase" evidence="1">
    <location>
        <begin position="1"/>
        <end position="82"/>
    </location>
</feature>
<dbReference type="FunFam" id="3.30.70.270:FF:000003">
    <property type="entry name" value="Transposon Ty3-G Gag-Pol polyprotein"/>
    <property type="match status" value="1"/>
</dbReference>
<keyword evidence="3" id="KW-1185">Reference proteome</keyword>
<sequence length="242" mass="27500">MPFGLSNAPSSFQATVNNIFREFLRRYVLMFFDDILIYSESWPAHITHLTVILETLRRHQLFVKLSKCEFGTPSIAYLGHIISDMGVSVDPSKIEVIKAWALPKTVKQLRGFLGLTGYYCRFVSHFATFAGPLTAFQYKDSFVWSRATTDGFQALKTALMDTPILALPNFSDTFTIHIDASAVGIGVVLSQSGHPIAYFSKTLPPRMQLQSAYAREFFAITEVVRKWRQYLFGRHFIIVTDH</sequence>
<dbReference type="InterPro" id="IPR043502">
    <property type="entry name" value="DNA/RNA_pol_sf"/>
</dbReference>
<dbReference type="PROSITE" id="PS50878">
    <property type="entry name" value="RT_POL"/>
    <property type="match status" value="1"/>
</dbReference>
<dbReference type="EMBL" id="JBBNAG010000008">
    <property type="protein sequence ID" value="KAK9112016.1"/>
    <property type="molecule type" value="Genomic_DNA"/>
</dbReference>
<evidence type="ECO:0000313" key="2">
    <source>
        <dbReference type="EMBL" id="KAK9112016.1"/>
    </source>
</evidence>
<dbReference type="FunFam" id="3.30.70.270:FF:000020">
    <property type="entry name" value="Transposon Tf2-6 polyprotein-like Protein"/>
    <property type="match status" value="1"/>
</dbReference>
<reference evidence="2 3" key="1">
    <citation type="submission" date="2024-01" db="EMBL/GenBank/DDBJ databases">
        <title>Genome assemblies of Stephania.</title>
        <authorList>
            <person name="Yang L."/>
        </authorList>
    </citation>
    <scope>NUCLEOTIDE SEQUENCE [LARGE SCALE GENOMIC DNA]</scope>
    <source>
        <strain evidence="2">JXDWG</strain>
        <tissue evidence="2">Leaf</tissue>
    </source>
</reference>
<accession>A0AAP0NPX0</accession>
<dbReference type="CDD" id="cd01647">
    <property type="entry name" value="RT_LTR"/>
    <property type="match status" value="1"/>
</dbReference>
<dbReference type="AlphaFoldDB" id="A0AAP0NPX0"/>
<dbReference type="InterPro" id="IPR000477">
    <property type="entry name" value="RT_dom"/>
</dbReference>
<evidence type="ECO:0000259" key="1">
    <source>
        <dbReference type="PROSITE" id="PS50878"/>
    </source>
</evidence>
<dbReference type="Gene3D" id="3.10.20.370">
    <property type="match status" value="1"/>
</dbReference>
<organism evidence="2 3">
    <name type="scientific">Stephania cephalantha</name>
    <dbReference type="NCBI Taxonomy" id="152367"/>
    <lineage>
        <taxon>Eukaryota</taxon>
        <taxon>Viridiplantae</taxon>
        <taxon>Streptophyta</taxon>
        <taxon>Embryophyta</taxon>
        <taxon>Tracheophyta</taxon>
        <taxon>Spermatophyta</taxon>
        <taxon>Magnoliopsida</taxon>
        <taxon>Ranunculales</taxon>
        <taxon>Menispermaceae</taxon>
        <taxon>Menispermoideae</taxon>
        <taxon>Cissampelideae</taxon>
        <taxon>Stephania</taxon>
    </lineage>
</organism>
<dbReference type="SUPFAM" id="SSF56672">
    <property type="entry name" value="DNA/RNA polymerases"/>
    <property type="match status" value="1"/>
</dbReference>
<dbReference type="Pfam" id="PF17919">
    <property type="entry name" value="RT_RNaseH_2"/>
    <property type="match status" value="1"/>
</dbReference>
<dbReference type="Proteomes" id="UP001419268">
    <property type="component" value="Unassembled WGS sequence"/>
</dbReference>
<dbReference type="PANTHER" id="PTHR33064">
    <property type="entry name" value="POL PROTEIN"/>
    <property type="match status" value="1"/>
</dbReference>
<dbReference type="PANTHER" id="PTHR33064:SF37">
    <property type="entry name" value="RIBONUCLEASE H"/>
    <property type="match status" value="1"/>
</dbReference>
<dbReference type="InterPro" id="IPR041577">
    <property type="entry name" value="RT_RNaseH_2"/>
</dbReference>